<sequence length="198" mass="22856">MASAAEKYASFQEKVTRTVFFDNLSPQVSESVLRSAIEQFATVKSVKFIPNYLGPRNLPECALVELDSSKKVKEVITMIGQYPFMMCGTPRPVRAHPAEAEMFDDRPQIPERRIRFRWLDPNDADFEVAKELKHLTRQHAAEHEYAHNLQLLLEENLAQQQGETLEMHYKKYKLLDSVVSDGTAKRLKERYNLRGADE</sequence>
<keyword evidence="1" id="KW-0694">RNA-binding</keyword>
<dbReference type="InterPro" id="IPR000504">
    <property type="entry name" value="RRM_dom"/>
</dbReference>
<accession>A0A444ZDF5</accession>
<evidence type="ECO:0000256" key="1">
    <source>
        <dbReference type="PROSITE-ProRule" id="PRU00176"/>
    </source>
</evidence>
<dbReference type="GO" id="GO:0003723">
    <property type="term" value="F:RNA binding"/>
    <property type="evidence" value="ECO:0007669"/>
    <property type="project" value="UniProtKB-UniRule"/>
</dbReference>
<proteinExistence type="predicted"/>
<protein>
    <recommendedName>
        <fullName evidence="2">RRM domain-containing protein</fullName>
    </recommendedName>
</protein>
<dbReference type="PANTHER" id="PTHR36309:SF1">
    <property type="entry name" value="RNA-BINDING (RRM_RBD_RNP MOTIFS) FAMILY PROTEIN"/>
    <property type="match status" value="1"/>
</dbReference>
<dbReference type="Proteomes" id="UP000289738">
    <property type="component" value="Chromosome B04"/>
</dbReference>
<dbReference type="AlphaFoldDB" id="A0A444ZDF5"/>
<dbReference type="STRING" id="3818.A0A444ZDF5"/>
<dbReference type="SMR" id="A0A444ZDF5"/>
<evidence type="ECO:0000313" key="4">
    <source>
        <dbReference type="Proteomes" id="UP000289738"/>
    </source>
</evidence>
<name>A0A444ZDF5_ARAHY</name>
<dbReference type="InterPro" id="IPR035979">
    <property type="entry name" value="RBD_domain_sf"/>
</dbReference>
<dbReference type="SUPFAM" id="SSF54928">
    <property type="entry name" value="RNA-binding domain, RBD"/>
    <property type="match status" value="1"/>
</dbReference>
<gene>
    <name evidence="3" type="ORF">Ahy_B04g069730</name>
</gene>
<dbReference type="PROSITE" id="PS50102">
    <property type="entry name" value="RRM"/>
    <property type="match status" value="1"/>
</dbReference>
<dbReference type="Gramene" id="arahy.Tifrunner.gnm2.ann2.Ah14g085600.1">
    <property type="protein sequence ID" value="arahy.Tifrunner.gnm2.ann2.Ah14g085600.1-CDS"/>
    <property type="gene ID" value="arahy.Tifrunner.gnm2.ann2.Ah14g085600"/>
</dbReference>
<organism evidence="3 4">
    <name type="scientific">Arachis hypogaea</name>
    <name type="common">Peanut</name>
    <dbReference type="NCBI Taxonomy" id="3818"/>
    <lineage>
        <taxon>Eukaryota</taxon>
        <taxon>Viridiplantae</taxon>
        <taxon>Streptophyta</taxon>
        <taxon>Embryophyta</taxon>
        <taxon>Tracheophyta</taxon>
        <taxon>Spermatophyta</taxon>
        <taxon>Magnoliopsida</taxon>
        <taxon>eudicotyledons</taxon>
        <taxon>Gunneridae</taxon>
        <taxon>Pentapetalae</taxon>
        <taxon>rosids</taxon>
        <taxon>fabids</taxon>
        <taxon>Fabales</taxon>
        <taxon>Fabaceae</taxon>
        <taxon>Papilionoideae</taxon>
        <taxon>50 kb inversion clade</taxon>
        <taxon>dalbergioids sensu lato</taxon>
        <taxon>Dalbergieae</taxon>
        <taxon>Pterocarpus clade</taxon>
        <taxon>Arachis</taxon>
    </lineage>
</organism>
<evidence type="ECO:0000313" key="3">
    <source>
        <dbReference type="EMBL" id="RYR12196.1"/>
    </source>
</evidence>
<keyword evidence="4" id="KW-1185">Reference proteome</keyword>
<dbReference type="InterPro" id="IPR053316">
    <property type="entry name" value="Epigenetic_reg_gene_expr"/>
</dbReference>
<dbReference type="Gene3D" id="3.30.70.330">
    <property type="match status" value="1"/>
</dbReference>
<dbReference type="CDD" id="cd00590">
    <property type="entry name" value="RRM_SF"/>
    <property type="match status" value="1"/>
</dbReference>
<dbReference type="OrthoDB" id="1913496at2759"/>
<feature type="domain" description="RRM" evidence="2">
    <location>
        <begin position="17"/>
        <end position="100"/>
    </location>
</feature>
<dbReference type="InterPro" id="IPR012677">
    <property type="entry name" value="Nucleotide-bd_a/b_plait_sf"/>
</dbReference>
<comment type="caution">
    <text evidence="3">The sequence shown here is derived from an EMBL/GenBank/DDBJ whole genome shotgun (WGS) entry which is preliminary data.</text>
</comment>
<dbReference type="PANTHER" id="PTHR36309">
    <property type="entry name" value="RNA-BINDING (RRM/RBD/RNP MOTIFS) FAMILY PROTEIN"/>
    <property type="match status" value="1"/>
</dbReference>
<evidence type="ECO:0000259" key="2">
    <source>
        <dbReference type="PROSITE" id="PS50102"/>
    </source>
</evidence>
<reference evidence="3 4" key="1">
    <citation type="submission" date="2019-01" db="EMBL/GenBank/DDBJ databases">
        <title>Sequencing of cultivated peanut Arachis hypogaea provides insights into genome evolution and oil improvement.</title>
        <authorList>
            <person name="Chen X."/>
        </authorList>
    </citation>
    <scope>NUCLEOTIDE SEQUENCE [LARGE SCALE GENOMIC DNA]</scope>
    <source>
        <strain evidence="4">cv. Fuhuasheng</strain>
        <tissue evidence="3">Leaves</tissue>
    </source>
</reference>
<dbReference type="EMBL" id="SDMP01000014">
    <property type="protein sequence ID" value="RYR12196.1"/>
    <property type="molecule type" value="Genomic_DNA"/>
</dbReference>